<organism evidence="2 3">
    <name type="scientific">Rhizobium loti</name>
    <name type="common">Mesorhizobium loti</name>
    <dbReference type="NCBI Taxonomy" id="381"/>
    <lineage>
        <taxon>Bacteria</taxon>
        <taxon>Pseudomonadati</taxon>
        <taxon>Pseudomonadota</taxon>
        <taxon>Alphaproteobacteria</taxon>
        <taxon>Hyphomicrobiales</taxon>
        <taxon>Phyllobacteriaceae</taxon>
        <taxon>Mesorhizobium</taxon>
    </lineage>
</organism>
<dbReference type="SUPFAM" id="SSF53254">
    <property type="entry name" value="Phosphoglycerate mutase-like"/>
    <property type="match status" value="1"/>
</dbReference>
<keyword evidence="1" id="KW-0732">Signal</keyword>
<sequence length="202" mass="21714">MASKIAGRTAMKRLVLAALWMMALALSAHAASDKMTGLADATVLIVRHGEKPDSGPGLSPEGEARAQAYVAYFQPFMLDGVAFRPDMLVASTDSRNSARERLTLTPLSQALKLPIDQRFADKDVKALVAALSSETHGKSILIAWHHGQLGKLIKAFGADPQALLPNGKWPGDVFNWVVVLRFDQAGHLVPGSARIIEEKLPG</sequence>
<feature type="chain" id="PRO_5009826919" evidence="1">
    <location>
        <begin position="31"/>
        <end position="202"/>
    </location>
</feature>
<keyword evidence="2" id="KW-0282">Flagellum</keyword>
<evidence type="ECO:0000313" key="3">
    <source>
        <dbReference type="Proteomes" id="UP000093748"/>
    </source>
</evidence>
<proteinExistence type="predicted"/>
<name>A0A1A5HNS4_RHILI</name>
<feature type="signal peptide" evidence="1">
    <location>
        <begin position="1"/>
        <end position="30"/>
    </location>
</feature>
<protein>
    <submittedName>
        <fullName evidence="2">Flagellar basal body-associated protein FliL</fullName>
    </submittedName>
</protein>
<keyword evidence="2" id="KW-0969">Cilium</keyword>
<reference evidence="3" key="1">
    <citation type="submission" date="2016-06" db="EMBL/GenBank/DDBJ databases">
        <title>NZP2037 Pacbio-Illumina hybrid assembly.</title>
        <authorList>
            <person name="Ramsay J.P."/>
        </authorList>
    </citation>
    <scope>NUCLEOTIDE SEQUENCE [LARGE SCALE GENOMIC DNA]</scope>
    <source>
        <strain evidence="3">R7ANS::ICEMlSym2042</strain>
    </source>
</reference>
<evidence type="ECO:0000256" key="1">
    <source>
        <dbReference type="SAM" id="SignalP"/>
    </source>
</evidence>
<dbReference type="Gene3D" id="3.40.50.1240">
    <property type="entry name" value="Phosphoglycerate mutase-like"/>
    <property type="match status" value="1"/>
</dbReference>
<dbReference type="InterPro" id="IPR013078">
    <property type="entry name" value="His_Pase_superF_clade-1"/>
</dbReference>
<keyword evidence="2" id="KW-0966">Cell projection</keyword>
<dbReference type="AlphaFoldDB" id="A0A1A5HNS4"/>
<gene>
    <name evidence="2" type="ORF">BAE39_23480</name>
</gene>
<dbReference type="CDD" id="cd07067">
    <property type="entry name" value="HP_PGM_like"/>
    <property type="match status" value="1"/>
</dbReference>
<dbReference type="InterPro" id="IPR029033">
    <property type="entry name" value="His_PPase_superfam"/>
</dbReference>
<comment type="caution">
    <text evidence="2">The sequence shown here is derived from an EMBL/GenBank/DDBJ whole genome shotgun (WGS) entry which is preliminary data.</text>
</comment>
<accession>A0A1A5HNS4</accession>
<dbReference type="Proteomes" id="UP000093748">
    <property type="component" value="Unassembled WGS sequence"/>
</dbReference>
<evidence type="ECO:0000313" key="2">
    <source>
        <dbReference type="EMBL" id="OBP70558.1"/>
    </source>
</evidence>
<dbReference type="EMBL" id="LZTJ01000033">
    <property type="protein sequence ID" value="OBP70558.1"/>
    <property type="molecule type" value="Genomic_DNA"/>
</dbReference>